<organism evidence="1 2">
    <name type="scientific">Candidatus Moanibacter tarae</name>
    <dbReference type="NCBI Taxonomy" id="2200854"/>
    <lineage>
        <taxon>Bacteria</taxon>
        <taxon>Pseudomonadati</taxon>
        <taxon>Verrucomicrobiota</taxon>
        <taxon>Opitutia</taxon>
        <taxon>Puniceicoccales</taxon>
        <taxon>Puniceicoccales incertae sedis</taxon>
        <taxon>Candidatus Moanibacter</taxon>
    </lineage>
</organism>
<name>A0A2Z4AEE6_9BACT</name>
<gene>
    <name evidence="1" type="ORF">DF168_01901</name>
</gene>
<proteinExistence type="predicted"/>
<sequence>MTNVEGKFGCTYFRKSGHKNLSGGWEAYFLESRLGEMSWVWIWYFPDLFSYFGFQESWFSKSSTLGLIGNGI</sequence>
<evidence type="ECO:0000313" key="1">
    <source>
        <dbReference type="EMBL" id="AWT60683.1"/>
    </source>
</evidence>
<reference evidence="1 2" key="1">
    <citation type="submission" date="2018-06" db="EMBL/GenBank/DDBJ databases">
        <title>Draft Genome Sequence of a Novel Marine Bacterium Related to the Verrucomicrobia.</title>
        <authorList>
            <person name="Vosseberg J."/>
            <person name="Martijn J."/>
            <person name="Ettema T.J.G."/>
        </authorList>
    </citation>
    <scope>NUCLEOTIDE SEQUENCE [LARGE SCALE GENOMIC DNA]</scope>
    <source>
        <strain evidence="1">TARA_B100001123</strain>
    </source>
</reference>
<dbReference type="AlphaFoldDB" id="A0A2Z4AEE6"/>
<protein>
    <submittedName>
        <fullName evidence="1">Uncharacterized protein</fullName>
    </submittedName>
</protein>
<dbReference type="EMBL" id="CP029803">
    <property type="protein sequence ID" value="AWT60683.1"/>
    <property type="molecule type" value="Genomic_DNA"/>
</dbReference>
<evidence type="ECO:0000313" key="2">
    <source>
        <dbReference type="Proteomes" id="UP000247465"/>
    </source>
</evidence>
<dbReference type="Proteomes" id="UP000247465">
    <property type="component" value="Chromosome"/>
</dbReference>
<accession>A0A2Z4AEE6</accession>
<dbReference type="KEGG" id="mtar:DF168_01901"/>